<keyword evidence="9 14" id="KW-0560">Oxidoreductase</keyword>
<comment type="similarity">
    <text evidence="2 14">Belongs to the DsbB family.</text>
</comment>
<comment type="subcellular location">
    <subcellularLocation>
        <location evidence="1">Cell inner membrane</location>
        <topology evidence="1">Multi-pass membrane protein</topology>
    </subcellularLocation>
    <subcellularLocation>
        <location evidence="14">Cell membrane</location>
        <topology evidence="14">Multi-pass membrane protein</topology>
    </subcellularLocation>
</comment>
<gene>
    <name evidence="14 16" type="primary">dsbB</name>
    <name evidence="16" type="ORF">EIM44_11410</name>
</gene>
<dbReference type="InterPro" id="IPR022920">
    <property type="entry name" value="Disulphide_bond_form_DsbB"/>
</dbReference>
<accession>A0A3R8MDE5</accession>
<evidence type="ECO:0000256" key="12">
    <source>
        <dbReference type="ARBA" id="ARBA00023186"/>
    </source>
</evidence>
<evidence type="ECO:0000256" key="14">
    <source>
        <dbReference type="HAMAP-Rule" id="MF_00286"/>
    </source>
</evidence>
<evidence type="ECO:0000256" key="11">
    <source>
        <dbReference type="ARBA" id="ARBA00023157"/>
    </source>
</evidence>
<evidence type="ECO:0000256" key="13">
    <source>
        <dbReference type="ARBA" id="ARBA00023284"/>
    </source>
</evidence>
<evidence type="ECO:0000256" key="3">
    <source>
        <dbReference type="ARBA" id="ARBA00022448"/>
    </source>
</evidence>
<dbReference type="NCBIfam" id="NF002485">
    <property type="entry name" value="PRK01749.1"/>
    <property type="match status" value="1"/>
</dbReference>
<keyword evidence="5" id="KW-0997">Cell inner membrane</keyword>
<feature type="transmembrane region" description="Helical" evidence="15">
    <location>
        <begin position="146"/>
        <end position="164"/>
    </location>
</feature>
<feature type="disulfide bond" description="Redox-active" evidence="14">
    <location>
        <begin position="41"/>
        <end position="44"/>
    </location>
</feature>
<feature type="topological domain" description="Cytoplasmic" evidence="14">
    <location>
        <begin position="165"/>
        <end position="178"/>
    </location>
</feature>
<feature type="topological domain" description="Cytoplasmic" evidence="14">
    <location>
        <begin position="1"/>
        <end position="14"/>
    </location>
</feature>
<proteinExistence type="inferred from homology"/>
<dbReference type="GO" id="GO:0015035">
    <property type="term" value="F:protein-disulfide reductase activity"/>
    <property type="evidence" value="ECO:0007669"/>
    <property type="project" value="UniProtKB-UniRule"/>
</dbReference>
<dbReference type="SUPFAM" id="SSF158442">
    <property type="entry name" value="DsbB-like"/>
    <property type="match status" value="1"/>
</dbReference>
<keyword evidence="4 14" id="KW-1003">Cell membrane</keyword>
<comment type="caution">
    <text evidence="14">Lacks conserved residue(s) required for the propagation of feature annotation.</text>
</comment>
<keyword evidence="10 14" id="KW-0472">Membrane</keyword>
<dbReference type="Proteomes" id="UP000276010">
    <property type="component" value="Unassembled WGS sequence"/>
</dbReference>
<evidence type="ECO:0000256" key="1">
    <source>
        <dbReference type="ARBA" id="ARBA00004429"/>
    </source>
</evidence>
<organism evidence="16 17">
    <name type="scientific">Bibersteinia trehalosi</name>
    <name type="common">Pasteurella trehalosi</name>
    <dbReference type="NCBI Taxonomy" id="47735"/>
    <lineage>
        <taxon>Bacteria</taxon>
        <taxon>Pseudomonadati</taxon>
        <taxon>Pseudomonadota</taxon>
        <taxon>Gammaproteobacteria</taxon>
        <taxon>Pasteurellales</taxon>
        <taxon>Pasteurellaceae</taxon>
        <taxon>Bibersteinia</taxon>
    </lineage>
</organism>
<evidence type="ECO:0000256" key="15">
    <source>
        <dbReference type="SAM" id="Phobius"/>
    </source>
</evidence>
<comment type="function">
    <text evidence="14">Required for disulfide bond formation in some periplasmic proteins. Acts by oxidizing the DsbA protein.</text>
</comment>
<dbReference type="Pfam" id="PF02600">
    <property type="entry name" value="DsbB"/>
    <property type="match status" value="1"/>
</dbReference>
<dbReference type="EMBL" id="RRUC01000050">
    <property type="protein sequence ID" value="RRN00464.1"/>
    <property type="molecule type" value="Genomic_DNA"/>
</dbReference>
<dbReference type="PANTHER" id="PTHR36570">
    <property type="entry name" value="DISULFIDE BOND FORMATION PROTEIN B"/>
    <property type="match status" value="1"/>
</dbReference>
<name>A0A3R8MDE5_BIBTR</name>
<dbReference type="InterPro" id="IPR023380">
    <property type="entry name" value="DsbB-like_sf"/>
</dbReference>
<evidence type="ECO:0000256" key="10">
    <source>
        <dbReference type="ARBA" id="ARBA00023136"/>
    </source>
</evidence>
<dbReference type="STRING" id="1263831.F543_18350"/>
<keyword evidence="7 14" id="KW-0249">Electron transport</keyword>
<keyword evidence="13 14" id="KW-0676">Redox-active center</keyword>
<keyword evidence="12 14" id="KW-0143">Chaperone</keyword>
<keyword evidence="8 14" id="KW-1133">Transmembrane helix</keyword>
<evidence type="ECO:0000256" key="8">
    <source>
        <dbReference type="ARBA" id="ARBA00022989"/>
    </source>
</evidence>
<feature type="transmembrane region" description="Helical" evidence="15">
    <location>
        <begin position="72"/>
        <end position="90"/>
    </location>
</feature>
<keyword evidence="11 14" id="KW-1015">Disulfide bond</keyword>
<dbReference type="Gene3D" id="1.20.1550.10">
    <property type="entry name" value="DsbB-like"/>
    <property type="match status" value="1"/>
</dbReference>
<keyword evidence="3 14" id="KW-0813">Transport</keyword>
<protein>
    <recommendedName>
        <fullName evidence="14">Disulfide bond formation protein B</fullName>
    </recommendedName>
    <alternativeName>
        <fullName evidence="14">Disulfide oxidoreductase</fullName>
    </alternativeName>
</protein>
<evidence type="ECO:0000256" key="6">
    <source>
        <dbReference type="ARBA" id="ARBA00022692"/>
    </source>
</evidence>
<dbReference type="GO" id="GO:0006457">
    <property type="term" value="P:protein folding"/>
    <property type="evidence" value="ECO:0007669"/>
    <property type="project" value="InterPro"/>
</dbReference>
<evidence type="ECO:0000313" key="17">
    <source>
        <dbReference type="Proteomes" id="UP000276010"/>
    </source>
</evidence>
<reference evidence="16 17" key="1">
    <citation type="submission" date="2018-11" db="EMBL/GenBank/DDBJ databases">
        <title>Whole genome sequence of Bibersteinia trehalosi strain OADDL-BT1 an multidrug resistant pathogen isolate.</title>
        <authorList>
            <person name="Couger M."/>
            <person name="Ramachandran A."/>
        </authorList>
    </citation>
    <scope>NUCLEOTIDE SEQUENCE [LARGE SCALE GENOMIC DNA]</scope>
    <source>
        <strain evidence="16 17">OADDL-BT1</strain>
    </source>
</reference>
<dbReference type="RefSeq" id="WP_015431959.1">
    <property type="nucleotide sequence ID" value="NZ_CP146202.1"/>
</dbReference>
<evidence type="ECO:0000313" key="16">
    <source>
        <dbReference type="EMBL" id="RRN00464.1"/>
    </source>
</evidence>
<feature type="topological domain" description="Periplasmic" evidence="14">
    <location>
        <begin position="91"/>
        <end position="145"/>
    </location>
</feature>
<feature type="topological domain" description="Periplasmic" evidence="14">
    <location>
        <begin position="32"/>
        <end position="49"/>
    </location>
</feature>
<evidence type="ECO:0000256" key="2">
    <source>
        <dbReference type="ARBA" id="ARBA00008823"/>
    </source>
</evidence>
<evidence type="ECO:0000256" key="7">
    <source>
        <dbReference type="ARBA" id="ARBA00022982"/>
    </source>
</evidence>
<dbReference type="PANTHER" id="PTHR36570:SF2">
    <property type="entry name" value="DISULFIDE BOND FORMATION PROTEIN B"/>
    <property type="match status" value="1"/>
</dbReference>
<evidence type="ECO:0000256" key="5">
    <source>
        <dbReference type="ARBA" id="ARBA00022519"/>
    </source>
</evidence>
<keyword evidence="6 14" id="KW-0812">Transmembrane</keyword>
<dbReference type="GO" id="GO:0005886">
    <property type="term" value="C:plasma membrane"/>
    <property type="evidence" value="ECO:0007669"/>
    <property type="project" value="UniProtKB-SubCell"/>
</dbReference>
<evidence type="ECO:0000256" key="4">
    <source>
        <dbReference type="ARBA" id="ARBA00022475"/>
    </source>
</evidence>
<dbReference type="InterPro" id="IPR003752">
    <property type="entry name" value="DiS_bond_form_DsbB/BdbC"/>
</dbReference>
<comment type="caution">
    <text evidence="16">The sequence shown here is derived from an EMBL/GenBank/DDBJ whole genome shotgun (WGS) entry which is preliminary data.</text>
</comment>
<dbReference type="AlphaFoldDB" id="A0A3R8MDE5"/>
<evidence type="ECO:0000256" key="9">
    <source>
        <dbReference type="ARBA" id="ARBA00023002"/>
    </source>
</evidence>
<dbReference type="HAMAP" id="MF_00286">
    <property type="entry name" value="DsbB"/>
    <property type="match status" value="1"/>
</dbReference>
<dbReference type="InterPro" id="IPR050183">
    <property type="entry name" value="DsbB"/>
</dbReference>
<feature type="disulfide bond" description="Redox-active" evidence="14">
    <location>
        <begin position="105"/>
        <end position="131"/>
    </location>
</feature>
<dbReference type="GO" id="GO:0009055">
    <property type="term" value="F:electron transfer activity"/>
    <property type="evidence" value="ECO:0007669"/>
    <property type="project" value="UniProtKB-UniRule"/>
</dbReference>
<sequence length="178" mass="19964">MFAWLKKLSLSRSTWLLCILSALALETAALYFQYGMGLQPCVMCIYERLALLAILAAGAIGIIAPRFFLIRWGALLLGLFGAIKGLMLAIKHTDYQLHPAPWNTCSPFLDFPPTLPLDKWLPSLFAASGDCSKISWEFLGLIMPQWLIVVFGIYCTILVLLTLAQFKRGVKVQRDLFH</sequence>
<feature type="transmembrane region" description="Helical" evidence="15">
    <location>
        <begin position="45"/>
        <end position="65"/>
    </location>
</feature>